<gene>
    <name evidence="9" type="ORF">BOTBODRAFT_544616</name>
</gene>
<feature type="compositionally biased region" description="Basic and acidic residues" evidence="7">
    <location>
        <begin position="157"/>
        <end position="169"/>
    </location>
</feature>
<dbReference type="InterPro" id="IPR040038">
    <property type="entry name" value="TIPIN/Csm3/Swi3"/>
</dbReference>
<dbReference type="GO" id="GO:0003677">
    <property type="term" value="F:DNA binding"/>
    <property type="evidence" value="ECO:0007669"/>
    <property type="project" value="TreeGrafter"/>
</dbReference>
<evidence type="ECO:0000313" key="10">
    <source>
        <dbReference type="Proteomes" id="UP000027195"/>
    </source>
</evidence>
<name>A0A067MQU4_BOTB1</name>
<dbReference type="GO" id="GO:0043111">
    <property type="term" value="P:replication fork arrest"/>
    <property type="evidence" value="ECO:0007669"/>
    <property type="project" value="TreeGrafter"/>
</dbReference>
<feature type="region of interest" description="Disordered" evidence="7">
    <location>
        <begin position="124"/>
        <end position="169"/>
    </location>
</feature>
<keyword evidence="10" id="KW-1185">Reference proteome</keyword>
<keyword evidence="3 6" id="KW-0227">DNA damage</keyword>
<protein>
    <recommendedName>
        <fullName evidence="6">Chromosome segregation in meiosis protein</fullName>
    </recommendedName>
</protein>
<reference evidence="10" key="1">
    <citation type="journal article" date="2014" name="Proc. Natl. Acad. Sci. U.S.A.">
        <title>Extensive sampling of basidiomycete genomes demonstrates inadequacy of the white-rot/brown-rot paradigm for wood decay fungi.</title>
        <authorList>
            <person name="Riley R."/>
            <person name="Salamov A.A."/>
            <person name="Brown D.W."/>
            <person name="Nagy L.G."/>
            <person name="Floudas D."/>
            <person name="Held B.W."/>
            <person name="Levasseur A."/>
            <person name="Lombard V."/>
            <person name="Morin E."/>
            <person name="Otillar R."/>
            <person name="Lindquist E.A."/>
            <person name="Sun H."/>
            <person name="LaButti K.M."/>
            <person name="Schmutz J."/>
            <person name="Jabbour D."/>
            <person name="Luo H."/>
            <person name="Baker S.E."/>
            <person name="Pisabarro A.G."/>
            <person name="Walton J.D."/>
            <person name="Blanchette R.A."/>
            <person name="Henrissat B."/>
            <person name="Martin F."/>
            <person name="Cullen D."/>
            <person name="Hibbett D.S."/>
            <person name="Grigoriev I.V."/>
        </authorList>
    </citation>
    <scope>NUCLEOTIDE SEQUENCE [LARGE SCALE GENOMIC DNA]</scope>
    <source>
        <strain evidence="10">FD-172 SS1</strain>
    </source>
</reference>
<evidence type="ECO:0000313" key="9">
    <source>
        <dbReference type="EMBL" id="KDQ17939.1"/>
    </source>
</evidence>
<feature type="region of interest" description="Disordered" evidence="7">
    <location>
        <begin position="1"/>
        <end position="75"/>
    </location>
</feature>
<dbReference type="GO" id="GO:0031297">
    <property type="term" value="P:replication fork processing"/>
    <property type="evidence" value="ECO:0007669"/>
    <property type="project" value="UniProtKB-UniRule"/>
</dbReference>
<dbReference type="PANTHER" id="PTHR13220:SF11">
    <property type="entry name" value="TIMELESS-INTERACTING PROTEIN"/>
    <property type="match status" value="1"/>
</dbReference>
<dbReference type="GO" id="GO:0000076">
    <property type="term" value="P:DNA replication checkpoint signaling"/>
    <property type="evidence" value="ECO:0007669"/>
    <property type="project" value="UniProtKB-UniRule"/>
</dbReference>
<dbReference type="InParanoid" id="A0A067MQU4"/>
<organism evidence="9 10">
    <name type="scientific">Botryobasidium botryosum (strain FD-172 SS1)</name>
    <dbReference type="NCBI Taxonomy" id="930990"/>
    <lineage>
        <taxon>Eukaryota</taxon>
        <taxon>Fungi</taxon>
        <taxon>Dikarya</taxon>
        <taxon>Basidiomycota</taxon>
        <taxon>Agaricomycotina</taxon>
        <taxon>Agaricomycetes</taxon>
        <taxon>Cantharellales</taxon>
        <taxon>Botryobasidiaceae</taxon>
        <taxon>Botryobasidium</taxon>
    </lineage>
</organism>
<evidence type="ECO:0000256" key="5">
    <source>
        <dbReference type="ARBA" id="ARBA00023306"/>
    </source>
</evidence>
<evidence type="ECO:0000256" key="1">
    <source>
        <dbReference type="ARBA" id="ARBA00004123"/>
    </source>
</evidence>
<feature type="compositionally biased region" description="Polar residues" evidence="7">
    <location>
        <begin position="1"/>
        <end position="10"/>
    </location>
</feature>
<keyword evidence="4 6" id="KW-0539">Nucleus</keyword>
<dbReference type="OrthoDB" id="437078at2759"/>
<dbReference type="EMBL" id="KL198022">
    <property type="protein sequence ID" value="KDQ17939.1"/>
    <property type="molecule type" value="Genomic_DNA"/>
</dbReference>
<keyword evidence="5 6" id="KW-0131">Cell cycle</keyword>
<comment type="similarity">
    <text evidence="2 6">Belongs to the CSM3 family.</text>
</comment>
<proteinExistence type="inferred from homology"/>
<evidence type="ECO:0000256" key="6">
    <source>
        <dbReference type="RuleBase" id="RU366049"/>
    </source>
</evidence>
<dbReference type="STRING" id="930990.A0A067MQU4"/>
<dbReference type="GO" id="GO:0031298">
    <property type="term" value="C:replication fork protection complex"/>
    <property type="evidence" value="ECO:0007669"/>
    <property type="project" value="TreeGrafter"/>
</dbReference>
<comment type="subcellular location">
    <subcellularLocation>
        <location evidence="1 6">Nucleus</location>
    </subcellularLocation>
</comment>
<dbReference type="Proteomes" id="UP000027195">
    <property type="component" value="Unassembled WGS sequence"/>
</dbReference>
<dbReference type="GO" id="GO:0006974">
    <property type="term" value="P:DNA damage response"/>
    <property type="evidence" value="ECO:0007669"/>
    <property type="project" value="UniProtKB-KW"/>
</dbReference>
<evidence type="ECO:0000259" key="8">
    <source>
        <dbReference type="Pfam" id="PF07962"/>
    </source>
</evidence>
<sequence>MAATEKSSLDNIWDEPLATPSPPHRRPETTTHEATPQRGRRGPALFLSDDEDEIDPDKDGAISQSNPNPIASTSASATLSARLADIDAHFDGIDDMDDEELLPDLDLDQLRKEAAAKVAARERATGRGVVARDPLDLGGSGAGGGDKAGEDGEEEKEEKKRRPMPKLDEARLLGENGFPLLVKEHKKFKTKGKGHEAADLSKLMQMYQLWAHKMFPKTQFRDTVEKVEKVCRSNRMNLLV</sequence>
<evidence type="ECO:0000256" key="4">
    <source>
        <dbReference type="ARBA" id="ARBA00023242"/>
    </source>
</evidence>
<comment type="function">
    <text evidence="6">Plays an important role in the control of DNA replication and the maintenance of replication fork stability.</text>
</comment>
<dbReference type="Pfam" id="PF07962">
    <property type="entry name" value="Swi3"/>
    <property type="match status" value="1"/>
</dbReference>
<evidence type="ECO:0000256" key="2">
    <source>
        <dbReference type="ARBA" id="ARBA00006075"/>
    </source>
</evidence>
<dbReference type="InterPro" id="IPR012923">
    <property type="entry name" value="Csm3"/>
</dbReference>
<feature type="domain" description="Chromosome segregation in meiosis protein 3" evidence="8">
    <location>
        <begin position="166"/>
        <end position="237"/>
    </location>
</feature>
<dbReference type="AlphaFoldDB" id="A0A067MQU4"/>
<accession>A0A067MQU4</accession>
<evidence type="ECO:0000256" key="7">
    <source>
        <dbReference type="SAM" id="MobiDB-lite"/>
    </source>
</evidence>
<evidence type="ECO:0000256" key="3">
    <source>
        <dbReference type="ARBA" id="ARBA00022763"/>
    </source>
</evidence>
<dbReference type="PANTHER" id="PTHR13220">
    <property type="entry name" value="TIMELESS INTERACTING-RELATED"/>
    <property type="match status" value="1"/>
</dbReference>
<dbReference type="HOGENOM" id="CLU_1156220_0_0_1"/>